<gene>
    <name evidence="6" type="ORF">EVA_01220</name>
</gene>
<dbReference type="EMBL" id="AMCI01000180">
    <property type="protein sequence ID" value="EJX10452.1"/>
    <property type="molecule type" value="Genomic_DNA"/>
</dbReference>
<dbReference type="GO" id="GO:0009279">
    <property type="term" value="C:cell outer membrane"/>
    <property type="evidence" value="ECO:0007669"/>
    <property type="project" value="UniProtKB-SubCell"/>
</dbReference>
<comment type="caution">
    <text evidence="6">The sequence shown here is derived from an EMBL/GenBank/DDBJ whole genome shotgun (WGS) entry which is preliminary data.</text>
</comment>
<keyword evidence="3" id="KW-0472">Membrane</keyword>
<evidence type="ECO:0000256" key="3">
    <source>
        <dbReference type="ARBA" id="ARBA00023136"/>
    </source>
</evidence>
<dbReference type="InterPro" id="IPR012944">
    <property type="entry name" value="SusD_RagB_dom"/>
</dbReference>
<organism evidence="6">
    <name type="scientific">gut metagenome</name>
    <dbReference type="NCBI Taxonomy" id="749906"/>
    <lineage>
        <taxon>unclassified sequences</taxon>
        <taxon>metagenomes</taxon>
        <taxon>organismal metagenomes</taxon>
    </lineage>
</organism>
<name>J9GQ66_9ZZZZ</name>
<comment type="subcellular location">
    <subcellularLocation>
        <location evidence="1">Cell outer membrane</location>
    </subcellularLocation>
</comment>
<evidence type="ECO:0000259" key="5">
    <source>
        <dbReference type="Pfam" id="PF07980"/>
    </source>
</evidence>
<keyword evidence="4" id="KW-0998">Cell outer membrane</keyword>
<dbReference type="InterPro" id="IPR011990">
    <property type="entry name" value="TPR-like_helical_dom_sf"/>
</dbReference>
<feature type="domain" description="RagB/SusD" evidence="5">
    <location>
        <begin position="3"/>
        <end position="284"/>
    </location>
</feature>
<protein>
    <submittedName>
        <fullName evidence="6">SusD family protein</fullName>
    </submittedName>
</protein>
<accession>J9GQ66</accession>
<evidence type="ECO:0000256" key="2">
    <source>
        <dbReference type="ARBA" id="ARBA00022729"/>
    </source>
</evidence>
<dbReference type="Gene3D" id="1.25.40.390">
    <property type="match status" value="1"/>
</dbReference>
<evidence type="ECO:0000256" key="1">
    <source>
        <dbReference type="ARBA" id="ARBA00004442"/>
    </source>
</evidence>
<evidence type="ECO:0000256" key="4">
    <source>
        <dbReference type="ARBA" id="ARBA00023237"/>
    </source>
</evidence>
<reference evidence="6" key="1">
    <citation type="journal article" date="2012" name="PLoS ONE">
        <title>Gene sets for utilization of primary and secondary nutrition supplies in the distal gut of endangered iberian lynx.</title>
        <authorList>
            <person name="Alcaide M."/>
            <person name="Messina E."/>
            <person name="Richter M."/>
            <person name="Bargiela R."/>
            <person name="Peplies J."/>
            <person name="Huws S.A."/>
            <person name="Newbold C.J."/>
            <person name="Golyshin P.N."/>
            <person name="Simon M.A."/>
            <person name="Lopez G."/>
            <person name="Yakimov M.M."/>
            <person name="Ferrer M."/>
        </authorList>
    </citation>
    <scope>NUCLEOTIDE SEQUENCE</scope>
</reference>
<dbReference type="AlphaFoldDB" id="J9GQ66"/>
<evidence type="ECO:0000313" key="6">
    <source>
        <dbReference type="EMBL" id="EJX10452.1"/>
    </source>
</evidence>
<sequence>MQYSMNDGTQNGNCNWSYGLIVPNIPGVTDGGCDFYKPSQNLVNAFRTDKNGHPLFDAFNAQDVDVKRDYTDPRLYLTVGMPGMPYEFNKNYMMDKSIAWSRSNGLYGYYVTLKHNVDPDCEYLIKGSWWGSPMNRIVLRYADVLLMRAEALVQLNDGRLGEAVNLVNELRNRARKSTRMIADYEAEYGVHFNVQPYNGSYTQSQVLEIVKFERRVELAMESERFFDLVRWGEAEQTLNQYYAAEADNCNIYTSASFTKNKNEYLPIPFAQLSASNGHYIQNCGNW</sequence>
<dbReference type="Pfam" id="PF07980">
    <property type="entry name" value="SusD_RagB"/>
    <property type="match status" value="1"/>
</dbReference>
<keyword evidence="2" id="KW-0732">Signal</keyword>
<proteinExistence type="predicted"/>
<dbReference type="SUPFAM" id="SSF48452">
    <property type="entry name" value="TPR-like"/>
    <property type="match status" value="1"/>
</dbReference>